<reference evidence="3 4" key="1">
    <citation type="submission" date="2021-08" db="EMBL/GenBank/DDBJ databases">
        <authorList>
            <person name="Peeters C."/>
        </authorList>
    </citation>
    <scope>NUCLEOTIDE SEQUENCE [LARGE SCALE GENOMIC DNA]</scope>
    <source>
        <strain evidence="3 4">LMG 32289</strain>
    </source>
</reference>
<accession>A0ABM8XPB9</accession>
<feature type="compositionally biased region" description="Gly residues" evidence="1">
    <location>
        <begin position="39"/>
        <end position="54"/>
    </location>
</feature>
<feature type="signal peptide" evidence="2">
    <location>
        <begin position="1"/>
        <end position="20"/>
    </location>
</feature>
<gene>
    <name evidence="3" type="ORF">LMG32289_05042</name>
</gene>
<evidence type="ECO:0000313" key="3">
    <source>
        <dbReference type="EMBL" id="CAG9182129.1"/>
    </source>
</evidence>
<name>A0ABM8XPB9_9BURK</name>
<dbReference type="PROSITE" id="PS51257">
    <property type="entry name" value="PROKAR_LIPOPROTEIN"/>
    <property type="match status" value="1"/>
</dbReference>
<proteinExistence type="predicted"/>
<sequence>MRTQTWTTWLLAITTALMLAACGGGGGGSSGAGTPTTSGTGGGGGSGGSGDGSGGSAASKTYVMQLGLTAGQVAVGGTLPITATVVDGNGNDVTISTQFTWSSSDSGIATVSNASVPGSANVRGTGIGVATISVVATVTAADGAVTQLPLQSASVTVLAAGATTYNLALPYPALSMTHGQMLPVTASLIDSHGADRSAAGTGWTWNSNGAAVQITSVGNVGTLSAFNTASTVAQALVSVSVTAPNGGALSGMFPVSVVAAGVASYRLVLSQGGAQINAISVLNGRPQSFASRVIRNDETDTTSAFDGLWTFTTTSPTLAVQPNASTRITTIGTSLPNGADAYQSVLSVSAGSLTLTPRPRASLFVTEQPTWALIYNGPQPLTLVNPIPATVAVQVVHRGIDEGIMQCAGWSWTAGTGNIVLLPVLFAPNAIQIQPSAPGPFSVTVTCTAGAEAVPLSMTIAGTVM</sequence>
<dbReference type="Gene3D" id="2.60.40.1080">
    <property type="match status" value="1"/>
</dbReference>
<evidence type="ECO:0000313" key="4">
    <source>
        <dbReference type="Proteomes" id="UP000706525"/>
    </source>
</evidence>
<dbReference type="Proteomes" id="UP000706525">
    <property type="component" value="Unassembled WGS sequence"/>
</dbReference>
<keyword evidence="2" id="KW-0732">Signal</keyword>
<comment type="caution">
    <text evidence="3">The sequence shown here is derived from an EMBL/GenBank/DDBJ whole genome shotgun (WGS) entry which is preliminary data.</text>
</comment>
<feature type="region of interest" description="Disordered" evidence="1">
    <location>
        <begin position="28"/>
        <end position="54"/>
    </location>
</feature>
<evidence type="ECO:0000256" key="1">
    <source>
        <dbReference type="SAM" id="MobiDB-lite"/>
    </source>
</evidence>
<dbReference type="EMBL" id="CAJZAG010000010">
    <property type="protein sequence ID" value="CAG9182129.1"/>
    <property type="molecule type" value="Genomic_DNA"/>
</dbReference>
<feature type="chain" id="PRO_5047041153" description="BIG2 domain-containing protein" evidence="2">
    <location>
        <begin position="21"/>
        <end position="465"/>
    </location>
</feature>
<protein>
    <recommendedName>
        <fullName evidence="5">BIG2 domain-containing protein</fullName>
    </recommendedName>
</protein>
<dbReference type="RefSeq" id="WP_223993317.1">
    <property type="nucleotide sequence ID" value="NZ_CAJZAG010000010.1"/>
</dbReference>
<evidence type="ECO:0008006" key="5">
    <source>
        <dbReference type="Google" id="ProtNLM"/>
    </source>
</evidence>
<organism evidence="3 4">
    <name type="scientific">Cupriavidus pampae</name>
    <dbReference type="NCBI Taxonomy" id="659251"/>
    <lineage>
        <taxon>Bacteria</taxon>
        <taxon>Pseudomonadati</taxon>
        <taxon>Pseudomonadota</taxon>
        <taxon>Betaproteobacteria</taxon>
        <taxon>Burkholderiales</taxon>
        <taxon>Burkholderiaceae</taxon>
        <taxon>Cupriavidus</taxon>
    </lineage>
</organism>
<keyword evidence="4" id="KW-1185">Reference proteome</keyword>
<evidence type="ECO:0000256" key="2">
    <source>
        <dbReference type="SAM" id="SignalP"/>
    </source>
</evidence>